<dbReference type="InterPro" id="IPR011008">
    <property type="entry name" value="Dimeric_a/b-barrel"/>
</dbReference>
<name>A0AAJ0CU63_9HYPO</name>
<comment type="caution">
    <text evidence="1">The sequence shown here is derived from an EMBL/GenBank/DDBJ whole genome shotgun (WGS) entry which is preliminary data.</text>
</comment>
<proteinExistence type="predicted"/>
<sequence length="237" mass="26732">MNMSCSFLLSVLSRPHSIPDSSWEQFYYDDHLDNLIQHKIATKGCMYTLVPNPMGRDPPDTHTHLVLFETEHEKPFESAGFKDVNNTSRLFPPGASTPDVSDLECRHYELLEVFDPKGLGKPGNPAPFVLQTEISIDDIEAFCQFYREDHIPMTAKHPGYRRAIMYRYINTSVVYGVTPDLDPGSVMVVHEFESFDGLGGPITKAALETKYAVRMRGAIKTMKARTLKLVCADSSQR</sequence>
<dbReference type="EMBL" id="JASWJB010000068">
    <property type="protein sequence ID" value="KAK2601899.1"/>
    <property type="molecule type" value="Genomic_DNA"/>
</dbReference>
<dbReference type="SUPFAM" id="SSF54909">
    <property type="entry name" value="Dimeric alpha+beta barrel"/>
    <property type="match status" value="1"/>
</dbReference>
<organism evidence="1 2">
    <name type="scientific">Conoideocrella luteorostrata</name>
    <dbReference type="NCBI Taxonomy" id="1105319"/>
    <lineage>
        <taxon>Eukaryota</taxon>
        <taxon>Fungi</taxon>
        <taxon>Dikarya</taxon>
        <taxon>Ascomycota</taxon>
        <taxon>Pezizomycotina</taxon>
        <taxon>Sordariomycetes</taxon>
        <taxon>Hypocreomycetidae</taxon>
        <taxon>Hypocreales</taxon>
        <taxon>Clavicipitaceae</taxon>
        <taxon>Conoideocrella</taxon>
    </lineage>
</organism>
<keyword evidence="2" id="KW-1185">Reference proteome</keyword>
<evidence type="ECO:0008006" key="3">
    <source>
        <dbReference type="Google" id="ProtNLM"/>
    </source>
</evidence>
<reference evidence="1" key="1">
    <citation type="submission" date="2023-06" db="EMBL/GenBank/DDBJ databases">
        <title>Conoideocrella luteorostrata (Hypocreales: Clavicipitaceae), a potential biocontrol fungus for elongate hemlock scale in United States Christmas tree production areas.</title>
        <authorList>
            <person name="Barrett H."/>
            <person name="Lovett B."/>
            <person name="Macias A.M."/>
            <person name="Stajich J.E."/>
            <person name="Kasson M.T."/>
        </authorList>
    </citation>
    <scope>NUCLEOTIDE SEQUENCE</scope>
    <source>
        <strain evidence="1">ARSEF 14590</strain>
    </source>
</reference>
<dbReference type="Proteomes" id="UP001251528">
    <property type="component" value="Unassembled WGS sequence"/>
</dbReference>
<protein>
    <recommendedName>
        <fullName evidence="3">EthD domain-containing protein</fullName>
    </recommendedName>
</protein>
<dbReference type="AlphaFoldDB" id="A0AAJ0CU63"/>
<accession>A0AAJ0CU63</accession>
<evidence type="ECO:0000313" key="2">
    <source>
        <dbReference type="Proteomes" id="UP001251528"/>
    </source>
</evidence>
<evidence type="ECO:0000313" key="1">
    <source>
        <dbReference type="EMBL" id="KAK2601899.1"/>
    </source>
</evidence>
<gene>
    <name evidence="1" type="ORF">QQS21_004586</name>
</gene>